<dbReference type="GO" id="GO:0016874">
    <property type="term" value="F:ligase activity"/>
    <property type="evidence" value="ECO:0007669"/>
    <property type="project" value="UniProtKB-KW"/>
</dbReference>
<dbReference type="InterPro" id="IPR050173">
    <property type="entry name" value="ABC_transporter_C-like"/>
</dbReference>
<dbReference type="Proteomes" id="UP000053732">
    <property type="component" value="Unassembled WGS sequence"/>
</dbReference>
<dbReference type="AlphaFoldDB" id="A0A0G4PD06"/>
<keyword evidence="16" id="KW-1185">Reference proteome</keyword>
<feature type="domain" description="ABC transporter" evidence="13">
    <location>
        <begin position="245"/>
        <end position="475"/>
    </location>
</feature>
<keyword evidence="8 12" id="KW-1133">Transmembrane helix</keyword>
<evidence type="ECO:0000259" key="14">
    <source>
        <dbReference type="PROSITE" id="PS50929"/>
    </source>
</evidence>
<feature type="region of interest" description="Disordered" evidence="11">
    <location>
        <begin position="211"/>
        <end position="235"/>
    </location>
</feature>
<dbReference type="SMART" id="SM00382">
    <property type="entry name" value="AAA"/>
    <property type="match status" value="2"/>
</dbReference>
<dbReference type="GO" id="GO:0005524">
    <property type="term" value="F:ATP binding"/>
    <property type="evidence" value="ECO:0007669"/>
    <property type="project" value="UniProtKB-KW"/>
</dbReference>
<dbReference type="EMBL" id="HG793144">
    <property type="protein sequence ID" value="CRL24205.1"/>
    <property type="molecule type" value="Genomic_DNA"/>
</dbReference>
<evidence type="ECO:0000256" key="8">
    <source>
        <dbReference type="ARBA" id="ARBA00022989"/>
    </source>
</evidence>
<evidence type="ECO:0000256" key="7">
    <source>
        <dbReference type="ARBA" id="ARBA00022840"/>
    </source>
</evidence>
<dbReference type="FunFam" id="3.40.50.300:FF:002145">
    <property type="entry name" value="ABC transporter (MsbA subfamily)"/>
    <property type="match status" value="1"/>
</dbReference>
<dbReference type="PROSITE" id="PS00211">
    <property type="entry name" value="ABC_TRANSPORTER_1"/>
    <property type="match status" value="2"/>
</dbReference>
<feature type="domain" description="ABC transmembrane type-1" evidence="14">
    <location>
        <begin position="515"/>
        <end position="611"/>
    </location>
</feature>
<keyword evidence="15" id="KW-0436">Ligase</keyword>
<comment type="subcellular location">
    <subcellularLocation>
        <location evidence="1">Cell membrane</location>
        <topology evidence="1">Multi-pass membrane protein</topology>
    </subcellularLocation>
</comment>
<keyword evidence="9 12" id="KW-0472">Membrane</keyword>
<dbReference type="InterPro" id="IPR003593">
    <property type="entry name" value="AAA+_ATPase"/>
</dbReference>
<evidence type="ECO:0000256" key="6">
    <source>
        <dbReference type="ARBA" id="ARBA00022741"/>
    </source>
</evidence>
<evidence type="ECO:0000256" key="10">
    <source>
        <dbReference type="ARBA" id="ARBA00023180"/>
    </source>
</evidence>
<dbReference type="Pfam" id="PF00005">
    <property type="entry name" value="ABC_tran"/>
    <property type="match status" value="2"/>
</dbReference>
<dbReference type="SUPFAM" id="SSF56801">
    <property type="entry name" value="Acetyl-CoA synthetase-like"/>
    <property type="match status" value="1"/>
</dbReference>
<feature type="transmembrane region" description="Helical" evidence="12">
    <location>
        <begin position="700"/>
        <end position="722"/>
    </location>
</feature>
<dbReference type="PANTHER" id="PTHR24223:SF330">
    <property type="entry name" value="ATP-BINDING CASSETTE SUB-FAMILY C MEMBER 10"/>
    <property type="match status" value="1"/>
</dbReference>
<dbReference type="GO" id="GO:0016887">
    <property type="term" value="F:ATP hydrolysis activity"/>
    <property type="evidence" value="ECO:0007669"/>
    <property type="project" value="InterPro"/>
</dbReference>
<sequence>MQIARIEQTQIPDRRPQGNGGAALHCLAEVAIRVWVSVLEQLFLPDTIVENRFAIDNRSKIQIEHGLVGHPIDHPVLTALAARQLVWMFLTCVKFLPIGARGTIWITGRQLSQGYFGQPDATDQVFRPNLFGHGLIYNTGDIGVWSHAGELLYLSREDRQVKINGRRVELAGIESALSTESVQVAVLLLNKVGSRKELVAFFAQEEDPQKNHSVTAAELSTRASRHLPPHMSSGGPDDIDIAINLEKATISYTGLANNPDIADEYTSFRLDAFTLQIPRRRITGIYGPSGSGKSTLIKGVVGECVAQPPSSVKVYGSCALGHQDPWIMQGTVRDNILLGQLYEELRYHQVLRDCCLEADLTTFPGGDHALVAGSGATLSGGQRARISLARAVYSQAEIVLLDDPLSAVDARIGQSLWNDCIRKLSQTVVVGPPDQVLKHSFFDGSTLLDAAKELSTPINDQAQSVSPAPNTANSKAVALGEEVRVRGGVDRTLYGVYLRYSGGYPYIAALSAIFCLTVGTRILGNLWLEWWVRDTLHWAQHLYMSGYIGVMISQAVFVALVGVYLVSGSVQASQRIHEGVLARLFEAGMDLFERQPLGRITNRLSVDIEAILPIGYITSRIQLLYGVSAREVRRLCSVLDSPVLTMINEAMGARASIQAYSAIELFEERHRTVLSKAMAGISVRYALETWVTVRVELVSVLLLGATCALCGLGVLTTVQAGLTLSLSITLAKHLDTFLWSLINVDVEMNSMERLNQYLMLPGPETYSLSIGREIAPSWPESGSMIFSGVGVTYAQASQPSLHSFDLIVPAGAKVGIIGRSGSGKSTVIAALTGLVPLAAGPIRIDDVDLTTVSLRQRRRAVHVLAQDAVLFGGTLRENLDPSGYNNDAYMLGALSAVAWHQLEVQSDGLDPQSVLDQHILARGTNLSAGQAQLVALARAVLARPRILVLDEATANVDQSTDERIQRTLQQSFRDSTILCVAHRATSVAWIDRVITMADGHKVG</sequence>
<dbReference type="Gene3D" id="3.40.50.300">
    <property type="entry name" value="P-loop containing nucleotide triphosphate hydrolases"/>
    <property type="match status" value="2"/>
</dbReference>
<feature type="domain" description="ABC transporter" evidence="13">
    <location>
        <begin position="786"/>
        <end position="1002"/>
    </location>
</feature>
<dbReference type="GO" id="GO:0005886">
    <property type="term" value="C:plasma membrane"/>
    <property type="evidence" value="ECO:0007669"/>
    <property type="project" value="UniProtKB-SubCell"/>
</dbReference>
<dbReference type="PANTHER" id="PTHR24223">
    <property type="entry name" value="ATP-BINDING CASSETTE SUB-FAMILY C"/>
    <property type="match status" value="1"/>
</dbReference>
<evidence type="ECO:0000256" key="12">
    <source>
        <dbReference type="SAM" id="Phobius"/>
    </source>
</evidence>
<keyword evidence="10" id="KW-0325">Glycoprotein</keyword>
<evidence type="ECO:0000256" key="2">
    <source>
        <dbReference type="ARBA" id="ARBA00009726"/>
    </source>
</evidence>
<dbReference type="Gene3D" id="3.30.300.30">
    <property type="match status" value="1"/>
</dbReference>
<organism evidence="15 16">
    <name type="scientific">Penicillium camemberti (strain FM 013)</name>
    <dbReference type="NCBI Taxonomy" id="1429867"/>
    <lineage>
        <taxon>Eukaryota</taxon>
        <taxon>Fungi</taxon>
        <taxon>Dikarya</taxon>
        <taxon>Ascomycota</taxon>
        <taxon>Pezizomycotina</taxon>
        <taxon>Eurotiomycetes</taxon>
        <taxon>Eurotiomycetidae</taxon>
        <taxon>Eurotiales</taxon>
        <taxon>Aspergillaceae</taxon>
        <taxon>Penicillium</taxon>
    </lineage>
</organism>
<keyword evidence="6" id="KW-0547">Nucleotide-binding</keyword>
<keyword evidence="7" id="KW-0067">ATP-binding</keyword>
<evidence type="ECO:0000256" key="5">
    <source>
        <dbReference type="ARBA" id="ARBA00022692"/>
    </source>
</evidence>
<evidence type="ECO:0000256" key="3">
    <source>
        <dbReference type="ARBA" id="ARBA00022448"/>
    </source>
</evidence>
<accession>A0A0G4PD06</accession>
<reference evidence="15 16" key="1">
    <citation type="journal article" date="2014" name="Nat. Commun.">
        <title>Multiple recent horizontal transfers of a large genomic region in cheese making fungi.</title>
        <authorList>
            <person name="Cheeseman K."/>
            <person name="Ropars J."/>
            <person name="Renault P."/>
            <person name="Dupont J."/>
            <person name="Gouzy J."/>
            <person name="Branca A."/>
            <person name="Abraham A.L."/>
            <person name="Ceppi M."/>
            <person name="Conseiller E."/>
            <person name="Debuchy R."/>
            <person name="Malagnac F."/>
            <person name="Goarin A."/>
            <person name="Silar P."/>
            <person name="Lacoste S."/>
            <person name="Sallet E."/>
            <person name="Bensimon A."/>
            <person name="Giraud T."/>
            <person name="Brygoo Y."/>
        </authorList>
    </citation>
    <scope>NUCLEOTIDE SEQUENCE [LARGE SCALE GENOMIC DNA]</scope>
    <source>
        <strain evidence="16">FM 013</strain>
    </source>
</reference>
<evidence type="ECO:0000313" key="16">
    <source>
        <dbReference type="Proteomes" id="UP000053732"/>
    </source>
</evidence>
<dbReference type="InterPro" id="IPR011527">
    <property type="entry name" value="ABC1_TM_dom"/>
</dbReference>
<comment type="similarity">
    <text evidence="2">Belongs to the ABC transporter superfamily. ABCC family. Conjugate transporter (TC 3.A.1.208) subfamily.</text>
</comment>
<evidence type="ECO:0000259" key="13">
    <source>
        <dbReference type="PROSITE" id="PS50893"/>
    </source>
</evidence>
<dbReference type="InterPro" id="IPR042099">
    <property type="entry name" value="ANL_N_sf"/>
</dbReference>
<dbReference type="SUPFAM" id="SSF52540">
    <property type="entry name" value="P-loop containing nucleoside triphosphate hydrolases"/>
    <property type="match status" value="2"/>
</dbReference>
<evidence type="ECO:0000256" key="11">
    <source>
        <dbReference type="SAM" id="MobiDB-lite"/>
    </source>
</evidence>
<keyword evidence="4" id="KW-1003">Cell membrane</keyword>
<keyword evidence="5 12" id="KW-0812">Transmembrane</keyword>
<dbReference type="PROSITE" id="PS50929">
    <property type="entry name" value="ABC_TM1F"/>
    <property type="match status" value="1"/>
</dbReference>
<gene>
    <name evidence="15" type="ORF">PCAMFM013_S011g000199</name>
</gene>
<proteinExistence type="inferred from homology"/>
<dbReference type="InterPro" id="IPR003439">
    <property type="entry name" value="ABC_transporter-like_ATP-bd"/>
</dbReference>
<dbReference type="Pfam" id="PF00664">
    <property type="entry name" value="ABC_membrane"/>
    <property type="match status" value="1"/>
</dbReference>
<dbReference type="Gene3D" id="1.20.1560.10">
    <property type="entry name" value="ABC transporter type 1, transmembrane domain"/>
    <property type="match status" value="2"/>
</dbReference>
<dbReference type="SUPFAM" id="SSF90123">
    <property type="entry name" value="ABC transporter transmembrane region"/>
    <property type="match status" value="1"/>
</dbReference>
<feature type="transmembrane region" description="Helical" evidence="12">
    <location>
        <begin position="504"/>
        <end position="524"/>
    </location>
</feature>
<dbReference type="InterPro" id="IPR027417">
    <property type="entry name" value="P-loop_NTPase"/>
</dbReference>
<dbReference type="InterPro" id="IPR017871">
    <property type="entry name" value="ABC_transporter-like_CS"/>
</dbReference>
<keyword evidence="3" id="KW-0813">Transport</keyword>
<dbReference type="InterPro" id="IPR045851">
    <property type="entry name" value="AMP-bd_C_sf"/>
</dbReference>
<evidence type="ECO:0000313" key="15">
    <source>
        <dbReference type="EMBL" id="CRL24205.1"/>
    </source>
</evidence>
<dbReference type="STRING" id="1429867.A0A0G4PD06"/>
<dbReference type="InterPro" id="IPR036640">
    <property type="entry name" value="ABC1_TM_sf"/>
</dbReference>
<evidence type="ECO:0000256" key="1">
    <source>
        <dbReference type="ARBA" id="ARBA00004651"/>
    </source>
</evidence>
<feature type="transmembrane region" description="Helical" evidence="12">
    <location>
        <begin position="544"/>
        <end position="566"/>
    </location>
</feature>
<evidence type="ECO:0000256" key="4">
    <source>
        <dbReference type="ARBA" id="ARBA00022475"/>
    </source>
</evidence>
<name>A0A0G4PD06_PENC3</name>
<protein>
    <submittedName>
        <fullName evidence="15">AMP-dependent synthetase/ligase</fullName>
    </submittedName>
</protein>
<dbReference type="PROSITE" id="PS50893">
    <property type="entry name" value="ABC_TRANSPORTER_2"/>
    <property type="match status" value="2"/>
</dbReference>
<dbReference type="Gene3D" id="3.40.50.12780">
    <property type="entry name" value="N-terminal domain of ligase-like"/>
    <property type="match status" value="1"/>
</dbReference>
<evidence type="ECO:0000256" key="9">
    <source>
        <dbReference type="ARBA" id="ARBA00023136"/>
    </source>
</evidence>
<dbReference type="GO" id="GO:0140359">
    <property type="term" value="F:ABC-type transporter activity"/>
    <property type="evidence" value="ECO:0007669"/>
    <property type="project" value="InterPro"/>
</dbReference>